<dbReference type="EMBL" id="AGNL01020938">
    <property type="protein sequence ID" value="EJK60551.1"/>
    <property type="molecule type" value="Genomic_DNA"/>
</dbReference>
<proteinExistence type="predicted"/>
<sequence length="524" mass="57111">MERLVESLWGESARRVERLAEFKAGQSASMASNNSSRVHSIFSRKRIIEVKLKIRDKRSRSITVFPNIPRGNTVIGTVAKIMGSNCSVELFTDENLAVETPNASIVDATVPPRPPFAYPIVLGRLLRPIVSSDRVLGPVPAHWSCRRAAGAQNVEHPRGDYGAAGTCHACPEGGSYPSIQDVSATGIGAVTEAESNPPTGSSSTNLSPNQHHKIRSVPLSVDSKSIVNAPFAPPAPGHSPSVASSSPDHHPAHNNSADIRLQPPAYDPRARLHTHTLKQRTGAGTCRGIKEYRRLRRPSAPTLHVGEAPNLHGATITQHATTWQISVFNPQHTHTHSNNAPERGRAKALKLVHPHWRAASLRKTAFDPPHSIRSERTAERPGGYGASYGAFDPGDRAGFFETVKQVTAAEVPAPKASPFRFVFSAEAADHNTMVLERYDFDLAKVIDDSPESHNSGRAGFFETVKQVTAAEVPAPKASPFRFEFSAEAAEHNTTVLERYDFDLAKGYDGRHAHPSRRRRHPTFT</sequence>
<keyword evidence="3" id="KW-1185">Reference proteome</keyword>
<accession>K0SHR6</accession>
<feature type="region of interest" description="Disordered" evidence="1">
    <location>
        <begin position="191"/>
        <end position="211"/>
    </location>
</feature>
<feature type="region of interest" description="Disordered" evidence="1">
    <location>
        <begin position="227"/>
        <end position="263"/>
    </location>
</feature>
<organism evidence="2 3">
    <name type="scientific">Thalassiosira oceanica</name>
    <name type="common">Marine diatom</name>
    <dbReference type="NCBI Taxonomy" id="159749"/>
    <lineage>
        <taxon>Eukaryota</taxon>
        <taxon>Sar</taxon>
        <taxon>Stramenopiles</taxon>
        <taxon>Ochrophyta</taxon>
        <taxon>Bacillariophyta</taxon>
        <taxon>Coscinodiscophyceae</taxon>
        <taxon>Thalassiosirophycidae</taxon>
        <taxon>Thalassiosirales</taxon>
        <taxon>Thalassiosiraceae</taxon>
        <taxon>Thalassiosira</taxon>
    </lineage>
</organism>
<protein>
    <submittedName>
        <fullName evidence="2">Uncharacterized protein</fullName>
    </submittedName>
</protein>
<evidence type="ECO:0000256" key="1">
    <source>
        <dbReference type="SAM" id="MobiDB-lite"/>
    </source>
</evidence>
<comment type="caution">
    <text evidence="2">The sequence shown here is derived from an EMBL/GenBank/DDBJ whole genome shotgun (WGS) entry which is preliminary data.</text>
</comment>
<reference evidence="2 3" key="1">
    <citation type="journal article" date="2012" name="Genome Biol.">
        <title>Genome and low-iron response of an oceanic diatom adapted to chronic iron limitation.</title>
        <authorList>
            <person name="Lommer M."/>
            <person name="Specht M."/>
            <person name="Roy A.S."/>
            <person name="Kraemer L."/>
            <person name="Andreson R."/>
            <person name="Gutowska M.A."/>
            <person name="Wolf J."/>
            <person name="Bergner S.V."/>
            <person name="Schilhabel M.B."/>
            <person name="Klostermeier U.C."/>
            <person name="Beiko R.G."/>
            <person name="Rosenstiel P."/>
            <person name="Hippler M."/>
            <person name="Laroche J."/>
        </authorList>
    </citation>
    <scope>NUCLEOTIDE SEQUENCE [LARGE SCALE GENOMIC DNA]</scope>
    <source>
        <strain evidence="2 3">CCMP1005</strain>
    </source>
</reference>
<evidence type="ECO:0000313" key="2">
    <source>
        <dbReference type="EMBL" id="EJK60551.1"/>
    </source>
</evidence>
<feature type="non-terminal residue" evidence="2">
    <location>
        <position position="524"/>
    </location>
</feature>
<evidence type="ECO:0000313" key="3">
    <source>
        <dbReference type="Proteomes" id="UP000266841"/>
    </source>
</evidence>
<feature type="compositionally biased region" description="Polar residues" evidence="1">
    <location>
        <begin position="193"/>
        <end position="209"/>
    </location>
</feature>
<dbReference type="AlphaFoldDB" id="K0SHR6"/>
<name>K0SHR6_THAOC</name>
<gene>
    <name evidence="2" type="ORF">THAOC_19070</name>
</gene>
<dbReference type="Proteomes" id="UP000266841">
    <property type="component" value="Unassembled WGS sequence"/>
</dbReference>